<sequence length="477" mass="54708">MECHIFGKMNWIKISLILCMFGFLKEFRPGEPFVTDYLTGYKNFTIVEVTEEIYPIGTYSYLATLVFMFLITDLLCYKPIIILCGLSGIVTFTMLTFCQSLFAMKLVEFNYGLYLSTELAYYTYIYAKVDKEHYQKVSSYTRSAFLFGKFFAGTCSQGFVSFNLLNYHQLNYLTIGGQVFATIVSFFLPSVKQSAYFNPKSITVEANFNLENSSTQISFNKIDANDCNKTNDKPFIKKLQRAYFLLWKDFLKAYTNLHVLKWSIWWAAASCGYLQIVSYSQPVWQTAVEDNQKIYNGAVEAIYSIIGAATVFLIGLLKLNWSFLGEAFIAIFTFVEAFILFVISNNFNIWILYSLYIVFGVIYHTIITVASFEIAKKISDDNYGLVFGVNITMSLAMQSLLTYIVTSGRVFKLEIRKQFVVYSGYFVVLAVLFTVMAIFTITRKIKRGEDLNIWKTDSTKKVDVNDESVMHVPVDNC</sequence>
<dbReference type="Proteomes" id="UP000639338">
    <property type="component" value="Unassembled WGS sequence"/>
</dbReference>
<dbReference type="PANTHER" id="PTHR10686:SF18">
    <property type="entry name" value="IP11787P-RELATED"/>
    <property type="match status" value="1"/>
</dbReference>
<feature type="transmembrane region" description="Helical" evidence="3">
    <location>
        <begin position="53"/>
        <end position="71"/>
    </location>
</feature>
<feature type="transmembrane region" description="Helical" evidence="3">
    <location>
        <begin position="324"/>
        <end position="343"/>
    </location>
</feature>
<evidence type="ECO:0000313" key="5">
    <source>
        <dbReference type="EMBL" id="KAF7994021.1"/>
    </source>
</evidence>
<gene>
    <name evidence="5" type="ORF">HCN44_011290</name>
</gene>
<dbReference type="OrthoDB" id="18814at2759"/>
<dbReference type="PANTHER" id="PTHR10686">
    <property type="entry name" value="FOLATE TRANSPORTER"/>
    <property type="match status" value="1"/>
</dbReference>
<accession>A0A834Y013</accession>
<dbReference type="GO" id="GO:0090482">
    <property type="term" value="F:vitamin transmembrane transporter activity"/>
    <property type="evidence" value="ECO:0007669"/>
    <property type="project" value="InterPro"/>
</dbReference>
<evidence type="ECO:0000256" key="4">
    <source>
        <dbReference type="SAM" id="SignalP"/>
    </source>
</evidence>
<dbReference type="PIRSF" id="PIRSF028739">
    <property type="entry name" value="Folate_carrier"/>
    <property type="match status" value="1"/>
</dbReference>
<dbReference type="Pfam" id="PF01770">
    <property type="entry name" value="Folate_carrier"/>
    <property type="match status" value="1"/>
</dbReference>
<dbReference type="InterPro" id="IPR036259">
    <property type="entry name" value="MFS_trans_sf"/>
</dbReference>
<feature type="transmembrane region" description="Helical" evidence="3">
    <location>
        <begin position="172"/>
        <end position="191"/>
    </location>
</feature>
<dbReference type="EMBL" id="JACMRX010000003">
    <property type="protein sequence ID" value="KAF7994021.1"/>
    <property type="molecule type" value="Genomic_DNA"/>
</dbReference>
<dbReference type="InterPro" id="IPR002666">
    <property type="entry name" value="Folate_carrier"/>
</dbReference>
<name>A0A834Y013_APHGI</name>
<evidence type="ECO:0000256" key="3">
    <source>
        <dbReference type="SAM" id="Phobius"/>
    </source>
</evidence>
<keyword evidence="3" id="KW-0812">Transmembrane</keyword>
<reference evidence="5 6" key="1">
    <citation type="submission" date="2020-08" db="EMBL/GenBank/DDBJ databases">
        <title>Aphidius gifuensis genome sequencing and assembly.</title>
        <authorList>
            <person name="Du Z."/>
        </authorList>
    </citation>
    <scope>NUCLEOTIDE SEQUENCE [LARGE SCALE GENOMIC DNA]</scope>
    <source>
        <strain evidence="5">YNYX2018</strain>
        <tissue evidence="5">Adults</tissue>
    </source>
</reference>
<feature type="chain" id="PRO_5032982912" evidence="4">
    <location>
        <begin position="27"/>
        <end position="477"/>
    </location>
</feature>
<feature type="signal peptide" evidence="4">
    <location>
        <begin position="1"/>
        <end position="26"/>
    </location>
</feature>
<comment type="caution">
    <text evidence="5">The sequence shown here is derived from an EMBL/GenBank/DDBJ whole genome shotgun (WGS) entry which is preliminary data.</text>
</comment>
<organism evidence="5 6">
    <name type="scientific">Aphidius gifuensis</name>
    <name type="common">Parasitoid wasp</name>
    <dbReference type="NCBI Taxonomy" id="684658"/>
    <lineage>
        <taxon>Eukaryota</taxon>
        <taxon>Metazoa</taxon>
        <taxon>Ecdysozoa</taxon>
        <taxon>Arthropoda</taxon>
        <taxon>Hexapoda</taxon>
        <taxon>Insecta</taxon>
        <taxon>Pterygota</taxon>
        <taxon>Neoptera</taxon>
        <taxon>Endopterygota</taxon>
        <taxon>Hymenoptera</taxon>
        <taxon>Apocrita</taxon>
        <taxon>Ichneumonoidea</taxon>
        <taxon>Braconidae</taxon>
        <taxon>Aphidiinae</taxon>
        <taxon>Aphidius</taxon>
    </lineage>
</organism>
<evidence type="ECO:0000256" key="1">
    <source>
        <dbReference type="ARBA" id="ARBA00005773"/>
    </source>
</evidence>
<feature type="transmembrane region" description="Helical" evidence="3">
    <location>
        <begin position="109"/>
        <end position="127"/>
    </location>
</feature>
<feature type="transmembrane region" description="Helical" evidence="3">
    <location>
        <begin position="301"/>
        <end position="317"/>
    </location>
</feature>
<dbReference type="SUPFAM" id="SSF103473">
    <property type="entry name" value="MFS general substrate transporter"/>
    <property type="match status" value="1"/>
</dbReference>
<proteinExistence type="inferred from homology"/>
<feature type="transmembrane region" description="Helical" evidence="3">
    <location>
        <begin position="384"/>
        <end position="404"/>
    </location>
</feature>
<keyword evidence="2 3" id="KW-0472">Membrane</keyword>
<comment type="subcellular location">
    <subcellularLocation>
        <location evidence="2">Membrane</location>
        <topology evidence="2">Multi-pass membrane protein</topology>
    </subcellularLocation>
</comment>
<comment type="similarity">
    <text evidence="1 2">Belongs to the reduced folate carrier (RFC) transporter (TC 2.A.48) family.</text>
</comment>
<dbReference type="Gene3D" id="1.20.1250.20">
    <property type="entry name" value="MFS general substrate transporter like domains"/>
    <property type="match status" value="1"/>
</dbReference>
<feature type="transmembrane region" description="Helical" evidence="3">
    <location>
        <begin position="419"/>
        <end position="441"/>
    </location>
</feature>
<dbReference type="AlphaFoldDB" id="A0A834Y013"/>
<keyword evidence="2" id="KW-0813">Transport</keyword>
<keyword evidence="6" id="KW-1185">Reference proteome</keyword>
<dbReference type="GO" id="GO:0005886">
    <property type="term" value="C:plasma membrane"/>
    <property type="evidence" value="ECO:0007669"/>
    <property type="project" value="UniProtKB-UniRule"/>
</dbReference>
<protein>
    <submittedName>
        <fullName evidence="5">Uncharacterized protein</fullName>
    </submittedName>
</protein>
<evidence type="ECO:0000256" key="2">
    <source>
        <dbReference type="PIRNR" id="PIRNR028739"/>
    </source>
</evidence>
<feature type="transmembrane region" description="Helical" evidence="3">
    <location>
        <begin position="349"/>
        <end position="372"/>
    </location>
</feature>
<keyword evidence="3" id="KW-1133">Transmembrane helix</keyword>
<feature type="transmembrane region" description="Helical" evidence="3">
    <location>
        <begin position="80"/>
        <end position="103"/>
    </location>
</feature>
<keyword evidence="4" id="KW-0732">Signal</keyword>
<evidence type="ECO:0000313" key="6">
    <source>
        <dbReference type="Proteomes" id="UP000639338"/>
    </source>
</evidence>
<dbReference type="NCBIfam" id="TIGR00806">
    <property type="entry name" value="rfc"/>
    <property type="match status" value="1"/>
</dbReference>